<keyword evidence="1" id="KW-0472">Membrane</keyword>
<sequence>MKDRKLFFMPLDCACYLLLCPNPPARSTRAQATVSQTTSPCLFAAQPQYLARSTSPGLCFVLLAAVALFTKKIMRSSMLKSPYPLSRDVKVISLVA</sequence>
<evidence type="ECO:0000256" key="1">
    <source>
        <dbReference type="SAM" id="Phobius"/>
    </source>
</evidence>
<keyword evidence="1" id="KW-1133">Transmembrane helix</keyword>
<protein>
    <submittedName>
        <fullName evidence="2">Uncharacterized protein</fullName>
    </submittedName>
</protein>
<proteinExistence type="predicted"/>
<gene>
    <name evidence="2" type="ORF">VTL71DRAFT_8493</name>
</gene>
<dbReference type="EMBL" id="JAZHXI010000002">
    <property type="protein sequence ID" value="KAL2074714.1"/>
    <property type="molecule type" value="Genomic_DNA"/>
</dbReference>
<organism evidence="2 3">
    <name type="scientific">Oculimacula yallundae</name>
    <dbReference type="NCBI Taxonomy" id="86028"/>
    <lineage>
        <taxon>Eukaryota</taxon>
        <taxon>Fungi</taxon>
        <taxon>Dikarya</taxon>
        <taxon>Ascomycota</taxon>
        <taxon>Pezizomycotina</taxon>
        <taxon>Leotiomycetes</taxon>
        <taxon>Helotiales</taxon>
        <taxon>Ploettnerulaceae</taxon>
        <taxon>Oculimacula</taxon>
    </lineage>
</organism>
<comment type="caution">
    <text evidence="2">The sequence shown here is derived from an EMBL/GenBank/DDBJ whole genome shotgun (WGS) entry which is preliminary data.</text>
</comment>
<reference evidence="2 3" key="1">
    <citation type="journal article" date="2024" name="Commun. Biol.">
        <title>Comparative genomic analysis of thermophilic fungi reveals convergent evolutionary adaptations and gene losses.</title>
        <authorList>
            <person name="Steindorff A.S."/>
            <person name="Aguilar-Pontes M.V."/>
            <person name="Robinson A.J."/>
            <person name="Andreopoulos B."/>
            <person name="LaButti K."/>
            <person name="Kuo A."/>
            <person name="Mondo S."/>
            <person name="Riley R."/>
            <person name="Otillar R."/>
            <person name="Haridas S."/>
            <person name="Lipzen A."/>
            <person name="Grimwood J."/>
            <person name="Schmutz J."/>
            <person name="Clum A."/>
            <person name="Reid I.D."/>
            <person name="Moisan M.C."/>
            <person name="Butler G."/>
            <person name="Nguyen T.T.M."/>
            <person name="Dewar K."/>
            <person name="Conant G."/>
            <person name="Drula E."/>
            <person name="Henrissat B."/>
            <person name="Hansel C."/>
            <person name="Singer S."/>
            <person name="Hutchinson M.I."/>
            <person name="de Vries R.P."/>
            <person name="Natvig D.O."/>
            <person name="Powell A.J."/>
            <person name="Tsang A."/>
            <person name="Grigoriev I.V."/>
        </authorList>
    </citation>
    <scope>NUCLEOTIDE SEQUENCE [LARGE SCALE GENOMIC DNA]</scope>
    <source>
        <strain evidence="2 3">CBS 494.80</strain>
    </source>
</reference>
<feature type="transmembrane region" description="Helical" evidence="1">
    <location>
        <begin position="48"/>
        <end position="70"/>
    </location>
</feature>
<accession>A0ABR4CXS6</accession>
<dbReference type="Proteomes" id="UP001595075">
    <property type="component" value="Unassembled WGS sequence"/>
</dbReference>
<keyword evidence="3" id="KW-1185">Reference proteome</keyword>
<keyword evidence="1" id="KW-0812">Transmembrane</keyword>
<name>A0ABR4CXS6_9HELO</name>
<evidence type="ECO:0000313" key="2">
    <source>
        <dbReference type="EMBL" id="KAL2074714.1"/>
    </source>
</evidence>
<evidence type="ECO:0000313" key="3">
    <source>
        <dbReference type="Proteomes" id="UP001595075"/>
    </source>
</evidence>